<name>A0A1H8KNJ5_9FIRM</name>
<feature type="chain" id="PRO_5011588184" evidence="1">
    <location>
        <begin position="26"/>
        <end position="356"/>
    </location>
</feature>
<evidence type="ECO:0000256" key="1">
    <source>
        <dbReference type="SAM" id="SignalP"/>
    </source>
</evidence>
<feature type="signal peptide" evidence="1">
    <location>
        <begin position="1"/>
        <end position="25"/>
    </location>
</feature>
<evidence type="ECO:0000313" key="3">
    <source>
        <dbReference type="Proteomes" id="UP000199512"/>
    </source>
</evidence>
<organism evidence="2 3">
    <name type="scientific">Peptostreptococcus russellii</name>
    <dbReference type="NCBI Taxonomy" id="215200"/>
    <lineage>
        <taxon>Bacteria</taxon>
        <taxon>Bacillati</taxon>
        <taxon>Bacillota</taxon>
        <taxon>Clostridia</taxon>
        <taxon>Peptostreptococcales</taxon>
        <taxon>Peptostreptococcaceae</taxon>
        <taxon>Peptostreptococcus</taxon>
    </lineage>
</organism>
<dbReference type="InterPro" id="IPR007253">
    <property type="entry name" value="Cell_wall-bd_2"/>
</dbReference>
<dbReference type="PANTHER" id="PTHR30032:SF8">
    <property type="entry name" value="GERMINATION-SPECIFIC N-ACETYLMURAMOYL-L-ALANINE AMIDASE"/>
    <property type="match status" value="1"/>
</dbReference>
<dbReference type="Proteomes" id="UP000199512">
    <property type="component" value="Unassembled WGS sequence"/>
</dbReference>
<dbReference type="Gene3D" id="3.40.50.12090">
    <property type="match status" value="1"/>
</dbReference>
<gene>
    <name evidence="2" type="ORF">SAMN05216454_13711</name>
</gene>
<proteinExistence type="predicted"/>
<dbReference type="EMBL" id="FODF01000037">
    <property type="protein sequence ID" value="SEN94550.1"/>
    <property type="molecule type" value="Genomic_DNA"/>
</dbReference>
<dbReference type="RefSeq" id="WP_091976206.1">
    <property type="nucleotide sequence ID" value="NZ_FODF01000037.1"/>
</dbReference>
<dbReference type="PANTHER" id="PTHR30032">
    <property type="entry name" value="N-ACETYLMURAMOYL-L-ALANINE AMIDASE-RELATED"/>
    <property type="match status" value="1"/>
</dbReference>
<keyword evidence="1" id="KW-0732">Signal</keyword>
<accession>A0A1H8KNJ5</accession>
<protein>
    <submittedName>
        <fullName evidence="2">Putative cell wall-binding protein</fullName>
    </submittedName>
</protein>
<dbReference type="AlphaFoldDB" id="A0A1H8KNJ5"/>
<dbReference type="InterPro" id="IPR051922">
    <property type="entry name" value="Bact_Sporulation_Assoc"/>
</dbReference>
<reference evidence="2 3" key="1">
    <citation type="submission" date="2016-10" db="EMBL/GenBank/DDBJ databases">
        <authorList>
            <person name="de Groot N.N."/>
        </authorList>
    </citation>
    <scope>NUCLEOTIDE SEQUENCE [LARGE SCALE GENOMIC DNA]</scope>
    <source>
        <strain evidence="2 3">Calf135</strain>
    </source>
</reference>
<sequence>MKLKKIKALFLTFTFILTSTVPVFADTNVSRIAGKDRYETALKTTQKFFNKANGNLGVLVSGNDFKGALYASQLANALNVPYFVNEKHGIKTSTLNEMARLGIKTIYVIGDYEYLDKSIDNTLLSRQIKIKRVTNNMKDHYYEDIPGFVDITIFNTLWNDDAKGDISNAILINDNKFPDLLSVIPFTSLLARKYKMALYPFRYNEEYPIKDGYGFIIGGSDSIPPDYVSLHSDEFLLGLVKETWIDEEGNYGECYSGRLAGGDRYQTAVEIAKAYKPVLNKDINTAIIVNGENYADALSSGTVAMHTNGAILLTRSNKLNKNTKQYIQDNNIKNIIIVGGESSVSKDVENELRALN</sequence>
<dbReference type="OrthoDB" id="1749656at2"/>
<dbReference type="STRING" id="215200.SAMN05216454_13711"/>
<keyword evidence="3" id="KW-1185">Reference proteome</keyword>
<dbReference type="Pfam" id="PF04122">
    <property type="entry name" value="CW_binding_2"/>
    <property type="match status" value="2"/>
</dbReference>
<evidence type="ECO:0000313" key="2">
    <source>
        <dbReference type="EMBL" id="SEN94550.1"/>
    </source>
</evidence>